<comment type="similarity">
    <text evidence="1">Belongs to the prokaryotic/mitochondrial release factor family.</text>
</comment>
<dbReference type="GeneID" id="24920598"/>
<reference evidence="4" key="1">
    <citation type="submission" date="2010-02" db="EMBL/GenBank/DDBJ databases">
        <title>Sequencing and annotation of the Blastocystis hominis genome.</title>
        <authorList>
            <person name="Wincker P."/>
        </authorList>
    </citation>
    <scope>NUCLEOTIDE SEQUENCE</scope>
    <source>
        <strain evidence="4">Singapore isolate B</strain>
    </source>
</reference>
<dbReference type="PROSITE" id="PS00745">
    <property type="entry name" value="RF_PROK_I"/>
    <property type="match status" value="1"/>
</dbReference>
<dbReference type="InterPro" id="IPR000352">
    <property type="entry name" value="Pep_chain_release_fac_I"/>
</dbReference>
<evidence type="ECO:0000313" key="4">
    <source>
        <dbReference type="EMBL" id="CBK23669.2"/>
    </source>
</evidence>
<dbReference type="Proteomes" id="UP000008312">
    <property type="component" value="Unassembled WGS sequence"/>
</dbReference>
<sequence>MLLAMYTSFAQKMNWKCKLISKLDDGDSCHSSILKLEGDDLASYLSLESGVHRLVRISPFDKNQRRHTSFASVSVSPVPEAASSLRILPTELQIDRFRSSGPGGQHVNKTESAVRVTHLPSGIVAECQAERNQHQNLEIAMEMVKSKLLLREAEKEAEKKQEDHARKDVNAWSSQIRSYVLHPYKMVKDHRFGVEEGDVEKILGGDLKGFVEEIARRKMYSDFGLCVVCWIENIMRCDVSYFYQ</sequence>
<keyword evidence="2" id="KW-0175">Coiled coil</keyword>
<dbReference type="InterPro" id="IPR045853">
    <property type="entry name" value="Pep_chain_release_fac_I_sf"/>
</dbReference>
<feature type="domain" description="Prokaryotic-type class I peptide chain release factors" evidence="3">
    <location>
        <begin position="98"/>
        <end position="114"/>
    </location>
</feature>
<dbReference type="SUPFAM" id="SSF75620">
    <property type="entry name" value="Release factor"/>
    <property type="match status" value="1"/>
</dbReference>
<dbReference type="OrthoDB" id="2019491at2759"/>
<dbReference type="GO" id="GO:0003747">
    <property type="term" value="F:translation release factor activity"/>
    <property type="evidence" value="ECO:0007669"/>
    <property type="project" value="InterPro"/>
</dbReference>
<accession>D8M6B6</accession>
<dbReference type="Gene3D" id="3.30.70.1660">
    <property type="match status" value="1"/>
</dbReference>
<dbReference type="Pfam" id="PF00472">
    <property type="entry name" value="RF-1"/>
    <property type="match status" value="1"/>
</dbReference>
<keyword evidence="5" id="KW-1185">Reference proteome</keyword>
<feature type="coiled-coil region" evidence="2">
    <location>
        <begin position="127"/>
        <end position="170"/>
    </location>
</feature>
<dbReference type="RefSeq" id="XP_012897717.1">
    <property type="nucleotide sequence ID" value="XM_013042263.1"/>
</dbReference>
<dbReference type="InterPro" id="IPR005139">
    <property type="entry name" value="PCRF"/>
</dbReference>
<evidence type="ECO:0000256" key="1">
    <source>
        <dbReference type="ARBA" id="ARBA00010835"/>
    </source>
</evidence>
<dbReference type="GO" id="GO:0005737">
    <property type="term" value="C:cytoplasm"/>
    <property type="evidence" value="ECO:0007669"/>
    <property type="project" value="UniProtKB-ARBA"/>
</dbReference>
<gene>
    <name evidence="4" type="ORF">GSBLH_T00003501001</name>
</gene>
<evidence type="ECO:0000313" key="5">
    <source>
        <dbReference type="Proteomes" id="UP000008312"/>
    </source>
</evidence>
<dbReference type="PANTHER" id="PTHR43116:SF3">
    <property type="entry name" value="CLASS I PEPTIDE CHAIN RELEASE FACTOR"/>
    <property type="match status" value="1"/>
</dbReference>
<dbReference type="InParanoid" id="D8M6B6"/>
<name>D8M6B6_BLAHO</name>
<organism evidence="4">
    <name type="scientific">Blastocystis hominis</name>
    <dbReference type="NCBI Taxonomy" id="12968"/>
    <lineage>
        <taxon>Eukaryota</taxon>
        <taxon>Sar</taxon>
        <taxon>Stramenopiles</taxon>
        <taxon>Bigyra</taxon>
        <taxon>Opalozoa</taxon>
        <taxon>Opalinata</taxon>
        <taxon>Blastocystidae</taxon>
        <taxon>Blastocystis</taxon>
    </lineage>
</organism>
<dbReference type="EMBL" id="FN668661">
    <property type="protein sequence ID" value="CBK23669.2"/>
    <property type="molecule type" value="Genomic_DNA"/>
</dbReference>
<dbReference type="PANTHER" id="PTHR43116">
    <property type="entry name" value="PEPTIDE CHAIN RELEASE FACTOR 2"/>
    <property type="match status" value="1"/>
</dbReference>
<dbReference type="AlphaFoldDB" id="D8M6B6"/>
<dbReference type="Pfam" id="PF03462">
    <property type="entry name" value="PCRF"/>
    <property type="match status" value="1"/>
</dbReference>
<evidence type="ECO:0000256" key="2">
    <source>
        <dbReference type="SAM" id="Coils"/>
    </source>
</evidence>
<protein>
    <recommendedName>
        <fullName evidence="3">Prokaryotic-type class I peptide chain release factors domain-containing protein</fullName>
    </recommendedName>
</protein>
<dbReference type="Gene3D" id="3.30.160.20">
    <property type="match status" value="1"/>
</dbReference>
<dbReference type="OMA" id="CWIENIM"/>
<proteinExistence type="inferred from homology"/>
<evidence type="ECO:0000259" key="3">
    <source>
        <dbReference type="PROSITE" id="PS00745"/>
    </source>
</evidence>